<feature type="transmembrane region" description="Helical" evidence="1">
    <location>
        <begin position="446"/>
        <end position="463"/>
    </location>
</feature>
<keyword evidence="1" id="KW-0472">Membrane</keyword>
<dbReference type="RefSeq" id="WP_353648339.1">
    <property type="nucleotide sequence ID" value="NZ_CP159218.1"/>
</dbReference>
<feature type="transmembrane region" description="Helical" evidence="1">
    <location>
        <begin position="302"/>
        <end position="328"/>
    </location>
</feature>
<keyword evidence="1" id="KW-1133">Transmembrane helix</keyword>
<feature type="transmembrane region" description="Helical" evidence="1">
    <location>
        <begin position="124"/>
        <end position="147"/>
    </location>
</feature>
<feature type="transmembrane region" description="Helical" evidence="1">
    <location>
        <begin position="76"/>
        <end position="96"/>
    </location>
</feature>
<proteinExistence type="predicted"/>
<feature type="transmembrane region" description="Helical" evidence="1">
    <location>
        <begin position="348"/>
        <end position="375"/>
    </location>
</feature>
<sequence>MMGTVLTLVRMRLRRDRVALTVWVLGITALVGGASSAVITEFGDPDQQRQLITLALTTPALLAFRGVPNGFSSGSIIWFQLFTWLAVLIGLLNTFLASRHGRAEEQDGRRELLASTPMGRMTPIVSTLVVGIVVDVLIGILSAAALVAVGESIVGAVTVGATFAVTGLLFLGIGLLAGELLPTARAANSWGVGIVLGSYVVRAAGDALGTADLAAGTLTPSWIGLLSPIGWAERTLALSANRAVWLVPGLVCAVAAIGVAAMVGAKRDLGASLVTERRGPATASPSLHSTLSLALRQQRGSVLGWALGAAVLGGVTGSLATAIGSAAVQNSAISRVLRQLAPGGDVSAQLVTVFTAAIMTMMGIVAAAAGVQAVLRTRAEETEGRAELLLALPVGRVRWMVQTVLIAIAGCAVVLLAAGLAAALSFGVRGNSAAGWRALQQAAVEFPAAAAVAAVAGLALSTVPRWAIGIGWGALGLAAVLALFGGLLSLPSWLVDISPFAHVPAVPLRSATALVVVATVGIVLVAATGVTARRREWTA</sequence>
<keyword evidence="1" id="KW-0812">Transmembrane</keyword>
<feature type="transmembrane region" description="Helical" evidence="1">
    <location>
        <begin position="243"/>
        <end position="263"/>
    </location>
</feature>
<feature type="transmembrane region" description="Helical" evidence="1">
    <location>
        <begin position="510"/>
        <end position="532"/>
    </location>
</feature>
<feature type="transmembrane region" description="Helical" evidence="1">
    <location>
        <begin position="199"/>
        <end position="223"/>
    </location>
</feature>
<evidence type="ECO:0000256" key="1">
    <source>
        <dbReference type="SAM" id="Phobius"/>
    </source>
</evidence>
<feature type="transmembrane region" description="Helical" evidence="1">
    <location>
        <begin position="153"/>
        <end position="178"/>
    </location>
</feature>
<name>A0AAU8DKS2_9ACTN</name>
<dbReference type="EMBL" id="CP159218">
    <property type="protein sequence ID" value="XCG62724.1"/>
    <property type="molecule type" value="Genomic_DNA"/>
</dbReference>
<evidence type="ECO:0000313" key="2">
    <source>
        <dbReference type="EMBL" id="XCG62724.1"/>
    </source>
</evidence>
<reference evidence="2" key="1">
    <citation type="submission" date="2024-05" db="EMBL/GenBank/DDBJ databases">
        <authorList>
            <person name="Cai S.Y."/>
            <person name="Jin L.M."/>
            <person name="Li H.R."/>
        </authorList>
    </citation>
    <scope>NUCLEOTIDE SEQUENCE</scope>
    <source>
        <strain evidence="2">A5-74</strain>
    </source>
</reference>
<dbReference type="AlphaFoldDB" id="A0AAU8DKS2"/>
<feature type="transmembrane region" description="Helical" evidence="1">
    <location>
        <begin position="404"/>
        <end position="426"/>
    </location>
</feature>
<feature type="transmembrane region" description="Helical" evidence="1">
    <location>
        <begin position="470"/>
        <end position="490"/>
    </location>
</feature>
<organism evidence="2">
    <name type="scientific">Nakamurella sp. A5-74</name>
    <dbReference type="NCBI Taxonomy" id="3158264"/>
    <lineage>
        <taxon>Bacteria</taxon>
        <taxon>Bacillati</taxon>
        <taxon>Actinomycetota</taxon>
        <taxon>Actinomycetes</taxon>
        <taxon>Nakamurellales</taxon>
        <taxon>Nakamurellaceae</taxon>
        <taxon>Nakamurella</taxon>
    </lineage>
</organism>
<protein>
    <submittedName>
        <fullName evidence="2">Polyketide antibiotic transporter</fullName>
    </submittedName>
</protein>
<gene>
    <name evidence="2" type="ORF">ABLG96_16045</name>
</gene>
<accession>A0AAU8DKS2</accession>